<evidence type="ECO:0000256" key="5">
    <source>
        <dbReference type="SAM" id="Phobius"/>
    </source>
</evidence>
<feature type="transmembrane region" description="Helical" evidence="5">
    <location>
        <begin position="6"/>
        <end position="21"/>
    </location>
</feature>
<keyword evidence="4 5" id="KW-0472">Membrane</keyword>
<feature type="transmembrane region" description="Helical" evidence="5">
    <location>
        <begin position="101"/>
        <end position="124"/>
    </location>
</feature>
<organism evidence="6 7">
    <name type="scientific">Mariprofundus aestuarium</name>
    <dbReference type="NCBI Taxonomy" id="1921086"/>
    <lineage>
        <taxon>Bacteria</taxon>
        <taxon>Pseudomonadati</taxon>
        <taxon>Pseudomonadota</taxon>
        <taxon>Candidatius Mariprofundia</taxon>
        <taxon>Mariprofundales</taxon>
        <taxon>Mariprofundaceae</taxon>
        <taxon>Mariprofundus</taxon>
    </lineage>
</organism>
<dbReference type="InterPro" id="IPR052719">
    <property type="entry name" value="CvpA-like"/>
</dbReference>
<dbReference type="InterPro" id="IPR003825">
    <property type="entry name" value="Colicin-V_CvpA"/>
</dbReference>
<evidence type="ECO:0000256" key="3">
    <source>
        <dbReference type="ARBA" id="ARBA00022989"/>
    </source>
</evidence>
<evidence type="ECO:0000256" key="1">
    <source>
        <dbReference type="ARBA" id="ARBA00004141"/>
    </source>
</evidence>
<evidence type="ECO:0000313" key="6">
    <source>
        <dbReference type="EMBL" id="ATX79161.1"/>
    </source>
</evidence>
<protein>
    <submittedName>
        <fullName evidence="6">Membrane protein required for colicin V production</fullName>
    </submittedName>
</protein>
<dbReference type="KEGG" id="maes:Ga0123461_0737"/>
<evidence type="ECO:0000256" key="4">
    <source>
        <dbReference type="ARBA" id="ARBA00023136"/>
    </source>
</evidence>
<dbReference type="EMBL" id="CP018799">
    <property type="protein sequence ID" value="ATX79161.1"/>
    <property type="molecule type" value="Genomic_DNA"/>
</dbReference>
<dbReference type="GO" id="GO:0009403">
    <property type="term" value="P:toxin biosynthetic process"/>
    <property type="evidence" value="ECO:0007669"/>
    <property type="project" value="InterPro"/>
</dbReference>
<feature type="transmembrane region" description="Helical" evidence="5">
    <location>
        <begin position="28"/>
        <end position="44"/>
    </location>
</feature>
<dbReference type="RefSeq" id="WP_100277090.1">
    <property type="nucleotide sequence ID" value="NZ_CP018799.1"/>
</dbReference>
<name>A0A2K8L035_MARES</name>
<gene>
    <name evidence="6" type="ORF">Ga0123461_0737</name>
</gene>
<comment type="subcellular location">
    <subcellularLocation>
        <location evidence="1">Membrane</location>
        <topology evidence="1">Multi-pass membrane protein</topology>
    </subcellularLocation>
</comment>
<dbReference type="PANTHER" id="PTHR36926">
    <property type="entry name" value="COLICIN V PRODUCTION PROTEIN"/>
    <property type="match status" value="1"/>
</dbReference>
<dbReference type="GO" id="GO:0016020">
    <property type="term" value="C:membrane"/>
    <property type="evidence" value="ECO:0007669"/>
    <property type="project" value="UniProtKB-SubCell"/>
</dbReference>
<accession>A0A2K8L035</accession>
<reference evidence="6 7" key="1">
    <citation type="submission" date="2016-12" db="EMBL/GenBank/DDBJ databases">
        <title>Isolation and genomic insights into novel planktonic Zetaproteobacteria from stratified waters of the Chesapeake Bay.</title>
        <authorList>
            <person name="McAllister S.M."/>
            <person name="Kato S."/>
            <person name="Chan C.S."/>
            <person name="Chiu B.K."/>
            <person name="Field E.K."/>
        </authorList>
    </citation>
    <scope>NUCLEOTIDE SEQUENCE [LARGE SCALE GENOMIC DNA]</scope>
    <source>
        <strain evidence="6 7">CP-5</strain>
    </source>
</reference>
<keyword evidence="7" id="KW-1185">Reference proteome</keyword>
<evidence type="ECO:0000313" key="7">
    <source>
        <dbReference type="Proteomes" id="UP000231701"/>
    </source>
</evidence>
<keyword evidence="3 5" id="KW-1133">Transmembrane helix</keyword>
<keyword evidence="2 5" id="KW-0812">Transmembrane</keyword>
<dbReference type="OrthoDB" id="9810601at2"/>
<dbReference type="Proteomes" id="UP000231701">
    <property type="component" value="Chromosome"/>
</dbReference>
<dbReference type="PANTHER" id="PTHR36926:SF1">
    <property type="entry name" value="COLICIN V PRODUCTION PROTEIN"/>
    <property type="match status" value="1"/>
</dbReference>
<dbReference type="Pfam" id="PF02674">
    <property type="entry name" value="Colicin_V"/>
    <property type="match status" value="1"/>
</dbReference>
<dbReference type="AlphaFoldDB" id="A0A2K8L035"/>
<feature type="transmembrane region" description="Helical" evidence="5">
    <location>
        <begin position="64"/>
        <end position="89"/>
    </location>
</feature>
<evidence type="ECO:0000256" key="2">
    <source>
        <dbReference type="ARBA" id="ARBA00022692"/>
    </source>
</evidence>
<sequence>MNFVDYILIAIVGLSMVLSLWRGFVREVISLIGLVLAFLAASRLSGRAGDFLGDWITNATIADIAGFALVFIVVMILVGLIGALIRRLVDLAALTATDRTLGIFFGAARGMLLIALTFLVYTSYAKPDSPWLKKSMLTPYAIELGEMLGGVIPEGYPFSRQGAAKQASPQSSNTHLKNMTIPVKDQEALKAILENSTQ</sequence>
<proteinExistence type="predicted"/>